<keyword evidence="1" id="KW-0808">Transferase</keyword>
<protein>
    <submittedName>
        <fullName evidence="1">2,3,4,5-tetrahydropyridine-2,6-dicarboxylate N-succinyltransferase</fullName>
    </submittedName>
</protein>
<sequence>GIHSNHGLRPPITHLLEPVGTAQVVLDGTIDLLLCVHHEWPQLRHRLPERLPSHNHKLEGLGGPVPCLHLVVVAEEEEVVGTHGRGALLDEDPLALEHVDEGIPHRGDGLREMGRWLEGEVQ</sequence>
<feature type="non-terminal residue" evidence="1">
    <location>
        <position position="122"/>
    </location>
</feature>
<organism evidence="1">
    <name type="scientific">Anthurium amnicola</name>
    <dbReference type="NCBI Taxonomy" id="1678845"/>
    <lineage>
        <taxon>Eukaryota</taxon>
        <taxon>Viridiplantae</taxon>
        <taxon>Streptophyta</taxon>
        <taxon>Embryophyta</taxon>
        <taxon>Tracheophyta</taxon>
        <taxon>Spermatophyta</taxon>
        <taxon>Magnoliopsida</taxon>
        <taxon>Liliopsida</taxon>
        <taxon>Araceae</taxon>
        <taxon>Pothoideae</taxon>
        <taxon>Potheae</taxon>
        <taxon>Anthurium</taxon>
    </lineage>
</organism>
<proteinExistence type="predicted"/>
<reference evidence="1" key="1">
    <citation type="submission" date="2015-07" db="EMBL/GenBank/DDBJ databases">
        <title>Transcriptome Assembly of Anthurium amnicola.</title>
        <authorList>
            <person name="Suzuki J."/>
        </authorList>
    </citation>
    <scope>NUCLEOTIDE SEQUENCE</scope>
</reference>
<feature type="non-terminal residue" evidence="1">
    <location>
        <position position="1"/>
    </location>
</feature>
<dbReference type="AlphaFoldDB" id="A0A1D1YHS1"/>
<name>A0A1D1YHS1_9ARAE</name>
<accession>A0A1D1YHS1</accession>
<dbReference type="EMBL" id="GDJX01013771">
    <property type="protein sequence ID" value="JAT54165.1"/>
    <property type="molecule type" value="Transcribed_RNA"/>
</dbReference>
<evidence type="ECO:0000313" key="1">
    <source>
        <dbReference type="EMBL" id="JAT54165.1"/>
    </source>
</evidence>
<gene>
    <name evidence="1" type="primary">dapD_3</name>
    <name evidence="1" type="ORF">g.20022</name>
</gene>
<dbReference type="GO" id="GO:0016740">
    <property type="term" value="F:transferase activity"/>
    <property type="evidence" value="ECO:0007669"/>
    <property type="project" value="UniProtKB-KW"/>
</dbReference>